<feature type="domain" description="CBS" evidence="3">
    <location>
        <begin position="91"/>
        <end position="147"/>
    </location>
</feature>
<sequence length="163" mass="18845">MKMWSLIPEREEELKVRMKVSEVMNRNIITMRPDGTVYEAAKLMKENNIGSVVIMEEGELRGIVTERDLITRYIAAEDGRRPEDVKVSEIMTKDPITIRDNTDIDEAARIMIEKNIRRLIVVNYDGRVVGIISSRDILKVAPHIWFLLLQELRIAQSKVRGLI</sequence>
<dbReference type="Pfam" id="PF00571">
    <property type="entry name" value="CBS"/>
    <property type="match status" value="2"/>
</dbReference>
<protein>
    <submittedName>
        <fullName evidence="4">CBS domain-containing protein</fullName>
    </submittedName>
</protein>
<proteinExistence type="predicted"/>
<comment type="caution">
    <text evidence="4">The sequence shown here is derived from an EMBL/GenBank/DDBJ whole genome shotgun (WGS) entry which is preliminary data.</text>
</comment>
<dbReference type="InterPro" id="IPR046342">
    <property type="entry name" value="CBS_dom_sf"/>
</dbReference>
<dbReference type="CDD" id="cd04622">
    <property type="entry name" value="CBS_pair_HRP1_like"/>
    <property type="match status" value="1"/>
</dbReference>
<dbReference type="SUPFAM" id="SSF54631">
    <property type="entry name" value="CBS-domain pair"/>
    <property type="match status" value="1"/>
</dbReference>
<keyword evidence="1 2" id="KW-0129">CBS domain</keyword>
<dbReference type="PANTHER" id="PTHR43080">
    <property type="entry name" value="CBS DOMAIN-CONTAINING PROTEIN CBSX3, MITOCHONDRIAL"/>
    <property type="match status" value="1"/>
</dbReference>
<dbReference type="PROSITE" id="PS51371">
    <property type="entry name" value="CBS"/>
    <property type="match status" value="2"/>
</dbReference>
<evidence type="ECO:0000256" key="1">
    <source>
        <dbReference type="ARBA" id="ARBA00023122"/>
    </source>
</evidence>
<evidence type="ECO:0000256" key="2">
    <source>
        <dbReference type="PROSITE-ProRule" id="PRU00703"/>
    </source>
</evidence>
<dbReference type="InterPro" id="IPR000644">
    <property type="entry name" value="CBS_dom"/>
</dbReference>
<dbReference type="EMBL" id="RCOR01000014">
    <property type="protein sequence ID" value="RSN70070.1"/>
    <property type="molecule type" value="Genomic_DNA"/>
</dbReference>
<evidence type="ECO:0000259" key="3">
    <source>
        <dbReference type="PROSITE" id="PS51371"/>
    </source>
</evidence>
<evidence type="ECO:0000313" key="5">
    <source>
        <dbReference type="Proteomes" id="UP000278149"/>
    </source>
</evidence>
<feature type="domain" description="CBS" evidence="3">
    <location>
        <begin position="24"/>
        <end position="83"/>
    </location>
</feature>
<dbReference type="AlphaFoldDB" id="A0A429G8C8"/>
<organism evidence="4 5">
    <name type="scientific">Candidatus Korarchaeum cryptofilum</name>
    <dbReference type="NCBI Taxonomy" id="498846"/>
    <lineage>
        <taxon>Archaea</taxon>
        <taxon>Thermoproteota</taxon>
        <taxon>Candidatus Korarchaeia</taxon>
        <taxon>Candidatus Korarchaeales</taxon>
        <taxon>Candidatus Korarchaeaceae</taxon>
        <taxon>Candidatus Korarchaeum</taxon>
    </lineage>
</organism>
<dbReference type="SMART" id="SM00116">
    <property type="entry name" value="CBS"/>
    <property type="match status" value="2"/>
</dbReference>
<gene>
    <name evidence="4" type="ORF">D9Q81_01815</name>
</gene>
<dbReference type="PANTHER" id="PTHR43080:SF2">
    <property type="entry name" value="CBS DOMAIN-CONTAINING PROTEIN"/>
    <property type="match status" value="1"/>
</dbReference>
<accession>A0A429G8C8</accession>
<dbReference type="InterPro" id="IPR051257">
    <property type="entry name" value="Diverse_CBS-Domain"/>
</dbReference>
<name>A0A429G8C8_9CREN</name>
<dbReference type="Gene3D" id="3.10.580.10">
    <property type="entry name" value="CBS-domain"/>
    <property type="match status" value="1"/>
</dbReference>
<evidence type="ECO:0000313" key="4">
    <source>
        <dbReference type="EMBL" id="RSN70070.1"/>
    </source>
</evidence>
<reference evidence="4 5" key="1">
    <citation type="submission" date="2018-10" db="EMBL/GenBank/DDBJ databases">
        <title>Co-occurring genomic capacity for anaerobic methane metabolism and dissimilatory sulfite reduction discovered in the Korarchaeota.</title>
        <authorList>
            <person name="Mckay L.J."/>
            <person name="Dlakic M."/>
            <person name="Fields M.W."/>
            <person name="Delmont T.O."/>
            <person name="Eren A.M."/>
            <person name="Jay Z.J."/>
            <person name="Klingelsmith K.B."/>
            <person name="Rusch D.B."/>
            <person name="Inskeep W.P."/>
        </authorList>
    </citation>
    <scope>NUCLEOTIDE SEQUENCE [LARGE SCALE GENOMIC DNA]</scope>
    <source>
        <strain evidence="4 5">WS</strain>
    </source>
</reference>
<dbReference type="Proteomes" id="UP000278149">
    <property type="component" value="Unassembled WGS sequence"/>
</dbReference>